<name>A0A543ATM8_9ACTN</name>
<dbReference type="OrthoDB" id="5194628at2"/>
<dbReference type="RefSeq" id="WP_142036601.1">
    <property type="nucleotide sequence ID" value="NZ_JBHTGS010000001.1"/>
</dbReference>
<accession>A0A543ATM8</accession>
<dbReference type="EMBL" id="VFOW01000001">
    <property type="protein sequence ID" value="TQL75944.1"/>
    <property type="molecule type" value="Genomic_DNA"/>
</dbReference>
<comment type="caution">
    <text evidence="2">The sequence shown here is derived from an EMBL/GenBank/DDBJ whole genome shotgun (WGS) entry which is preliminary data.</text>
</comment>
<reference evidence="2 3" key="1">
    <citation type="submission" date="2019-06" db="EMBL/GenBank/DDBJ databases">
        <title>Sequencing the genomes of 1000 actinobacteria strains.</title>
        <authorList>
            <person name="Klenk H.-P."/>
        </authorList>
    </citation>
    <scope>NUCLEOTIDE SEQUENCE [LARGE SCALE GENOMIC DNA]</scope>
    <source>
        <strain evidence="2 3">DSM 45928</strain>
    </source>
</reference>
<organism evidence="2 3">
    <name type="scientific">Stackebrandtia endophytica</name>
    <dbReference type="NCBI Taxonomy" id="1496996"/>
    <lineage>
        <taxon>Bacteria</taxon>
        <taxon>Bacillati</taxon>
        <taxon>Actinomycetota</taxon>
        <taxon>Actinomycetes</taxon>
        <taxon>Glycomycetales</taxon>
        <taxon>Glycomycetaceae</taxon>
        <taxon>Stackebrandtia</taxon>
    </lineage>
</organism>
<evidence type="ECO:0000313" key="2">
    <source>
        <dbReference type="EMBL" id="TQL75944.1"/>
    </source>
</evidence>
<proteinExistence type="predicted"/>
<sequence>MTPSEGPDAVDIAHFTRLRRIRGRITLVAALVSTATVVVAVTWSIDAPEDGMFVAMAALAVIILAGVCTFIPADFPPDRPVPDTPSEVGHVILSEVRAWDESRVSLVIEPLARPGTLVHGDVSVSGSVDEYTGSLVGFRRHPTKRHLVWIDRQASLTESAVAATAVDPDTARRMLRDGTGDGARVVALTVGTDRGDGRWEIHVDLQSPSGRTGRARCLLTADQLTMVEPGTDVSVVWGDHGDAVIRFPGA</sequence>
<keyword evidence="1" id="KW-0812">Transmembrane</keyword>
<protein>
    <submittedName>
        <fullName evidence="2">Uncharacterized protein</fullName>
    </submittedName>
</protein>
<feature type="transmembrane region" description="Helical" evidence="1">
    <location>
        <begin position="51"/>
        <end position="71"/>
    </location>
</feature>
<dbReference type="Proteomes" id="UP000317043">
    <property type="component" value="Unassembled WGS sequence"/>
</dbReference>
<gene>
    <name evidence="2" type="ORF">FB566_1462</name>
</gene>
<feature type="transmembrane region" description="Helical" evidence="1">
    <location>
        <begin position="25"/>
        <end position="45"/>
    </location>
</feature>
<dbReference type="InParanoid" id="A0A543ATM8"/>
<evidence type="ECO:0000313" key="3">
    <source>
        <dbReference type="Proteomes" id="UP000317043"/>
    </source>
</evidence>
<keyword evidence="1" id="KW-1133">Transmembrane helix</keyword>
<keyword evidence="1" id="KW-0472">Membrane</keyword>
<keyword evidence="3" id="KW-1185">Reference proteome</keyword>
<evidence type="ECO:0000256" key="1">
    <source>
        <dbReference type="SAM" id="Phobius"/>
    </source>
</evidence>
<dbReference type="AlphaFoldDB" id="A0A543ATM8"/>